<keyword evidence="5" id="KW-1185">Reference proteome</keyword>
<dbReference type="RefSeq" id="WP_005023107.1">
    <property type="nucleotide sequence ID" value="NZ_DS990446.1"/>
</dbReference>
<feature type="signal peptide" evidence="1">
    <location>
        <begin position="1"/>
        <end position="21"/>
    </location>
</feature>
<organism evidence="4 5">
    <name type="scientific">Helicobacter pullorum MIT 98-5489</name>
    <dbReference type="NCBI Taxonomy" id="537972"/>
    <lineage>
        <taxon>Bacteria</taxon>
        <taxon>Pseudomonadati</taxon>
        <taxon>Campylobacterota</taxon>
        <taxon>Epsilonproteobacteria</taxon>
        <taxon>Campylobacterales</taxon>
        <taxon>Helicobacteraceae</taxon>
        <taxon>Helicobacter</taxon>
    </lineage>
</organism>
<evidence type="ECO:0000259" key="3">
    <source>
        <dbReference type="Pfam" id="PF23536"/>
    </source>
</evidence>
<keyword evidence="1" id="KW-0732">Signal</keyword>
<dbReference type="InterPro" id="IPR010563">
    <property type="entry name" value="TraK_N"/>
</dbReference>
<dbReference type="EMBL" id="DS990446">
    <property type="protein sequence ID" value="EEQ64268.1"/>
    <property type="molecule type" value="Genomic_DNA"/>
</dbReference>
<dbReference type="eggNOG" id="ENOG50309T6">
    <property type="taxonomic scope" value="Bacteria"/>
</dbReference>
<feature type="chain" id="PRO_5002949222" description="Conjugal transfer protein TraK" evidence="1">
    <location>
        <begin position="22"/>
        <end position="266"/>
    </location>
</feature>
<dbReference type="Pfam" id="PF06586">
    <property type="entry name" value="TraK_N"/>
    <property type="match status" value="1"/>
</dbReference>
<reference evidence="5" key="1">
    <citation type="journal article" date="2014" name="Genome Announc.">
        <title>Draft genome sequences of six enterohepatic helicobacter species isolated from humans and one from rhesus macaques.</title>
        <authorList>
            <person name="Shen Z."/>
            <person name="Sheh A."/>
            <person name="Young S.K."/>
            <person name="Abouelliel A."/>
            <person name="Ward D.V."/>
            <person name="Earl A.M."/>
            <person name="Fox J.G."/>
        </authorList>
    </citation>
    <scope>NUCLEOTIDE SEQUENCE [LARGE SCALE GENOMIC DNA]</scope>
    <source>
        <strain evidence="5">MIT 98-5489</strain>
    </source>
</reference>
<proteinExistence type="predicted"/>
<sequence length="266" mass="30298">MIKKIITIIAFCLGSFNFLFATTIIDNPTSDSIEVNVSNKMVNRIVFPSKILDTSYSQEVGLVIQVYGNEAFIRYQPKIKEKVKKVGNNVEVVGEPEYIYDTAKPTEIFFITETKTYSVALHPKSIDSETIIINDFRAEKQEILKYETEDNYITTLSKITESVLKGGTPQGYKVKERPKKLKDLKDISVSYVNLYEGVLYSAHLLEVKNKTKEALILNPKEFIAYAKDSPKSISIYYDNEVNHLLPLGYAKVVIITKTKKETKDKK</sequence>
<feature type="domain" description="TraK C-terminal" evidence="3">
    <location>
        <begin position="151"/>
        <end position="238"/>
    </location>
</feature>
<evidence type="ECO:0000256" key="1">
    <source>
        <dbReference type="SAM" id="SignalP"/>
    </source>
</evidence>
<evidence type="ECO:0000313" key="4">
    <source>
        <dbReference type="EMBL" id="EEQ64268.1"/>
    </source>
</evidence>
<dbReference type="InterPro" id="IPR055397">
    <property type="entry name" value="TraK_C"/>
</dbReference>
<dbReference type="AlphaFoldDB" id="C5F1X4"/>
<dbReference type="Pfam" id="PF23536">
    <property type="entry name" value="TraK_C"/>
    <property type="match status" value="1"/>
</dbReference>
<evidence type="ECO:0008006" key="6">
    <source>
        <dbReference type="Google" id="ProtNLM"/>
    </source>
</evidence>
<evidence type="ECO:0000259" key="2">
    <source>
        <dbReference type="Pfam" id="PF06586"/>
    </source>
</evidence>
<name>C5F1X4_9HELI</name>
<protein>
    <recommendedName>
        <fullName evidence="6">Conjugal transfer protein TraK</fullName>
    </recommendedName>
</protein>
<feature type="domain" description="TraK N-terminal" evidence="2">
    <location>
        <begin position="31"/>
        <end position="134"/>
    </location>
</feature>
<dbReference type="Proteomes" id="UP000003953">
    <property type="component" value="Unassembled WGS sequence"/>
</dbReference>
<dbReference type="HOGENOM" id="CLU_1080459_0_0_7"/>
<gene>
    <name evidence="4" type="ORF">HPMG_01725</name>
</gene>
<evidence type="ECO:0000313" key="5">
    <source>
        <dbReference type="Proteomes" id="UP000003953"/>
    </source>
</evidence>
<accession>C5F1X4</accession>